<evidence type="ECO:0000256" key="13">
    <source>
        <dbReference type="SAM" id="MobiDB-lite"/>
    </source>
</evidence>
<dbReference type="PANTHER" id="PTHR12955">
    <property type="entry name" value="SARCOMA ANTIGEN NY-SAR-95-RELATED"/>
    <property type="match status" value="1"/>
</dbReference>
<dbReference type="GO" id="GO:0007346">
    <property type="term" value="P:regulation of mitotic cell cycle"/>
    <property type="evidence" value="ECO:0007669"/>
    <property type="project" value="TreeGrafter"/>
</dbReference>
<feature type="non-terminal residue" evidence="14">
    <location>
        <position position="572"/>
    </location>
</feature>
<proteinExistence type="inferred from homology"/>
<dbReference type="GO" id="GO:0051642">
    <property type="term" value="P:centrosome localization"/>
    <property type="evidence" value="ECO:0007669"/>
    <property type="project" value="TreeGrafter"/>
</dbReference>
<dbReference type="GO" id="GO:0032039">
    <property type="term" value="C:integrator complex"/>
    <property type="evidence" value="ECO:0007669"/>
    <property type="project" value="TreeGrafter"/>
</dbReference>
<dbReference type="PANTHER" id="PTHR12955:SF1">
    <property type="entry name" value="INTEGRATOR COMPLEX SUBUNIT 13"/>
    <property type="match status" value="1"/>
</dbReference>
<dbReference type="Pfam" id="PF10221">
    <property type="entry name" value="Mat89Bb"/>
    <property type="match status" value="1"/>
</dbReference>
<evidence type="ECO:0000256" key="3">
    <source>
        <dbReference type="ARBA" id="ARBA00020501"/>
    </source>
</evidence>
<dbReference type="GO" id="GO:0051301">
    <property type="term" value="P:cell division"/>
    <property type="evidence" value="ECO:0007669"/>
    <property type="project" value="UniProtKB-KW"/>
</dbReference>
<evidence type="ECO:0000256" key="6">
    <source>
        <dbReference type="ARBA" id="ARBA00022776"/>
    </source>
</evidence>
<evidence type="ECO:0000313" key="15">
    <source>
        <dbReference type="Proteomes" id="UP001177023"/>
    </source>
</evidence>
<keyword evidence="5" id="KW-0132">Cell division</keyword>
<reference evidence="14" key="1">
    <citation type="submission" date="2023-06" db="EMBL/GenBank/DDBJ databases">
        <authorList>
            <person name="Delattre M."/>
        </authorList>
    </citation>
    <scope>NUCLEOTIDE SEQUENCE</scope>
    <source>
        <strain evidence="14">AF72</strain>
    </source>
</reference>
<evidence type="ECO:0000256" key="1">
    <source>
        <dbReference type="ARBA" id="ARBA00004123"/>
    </source>
</evidence>
<evidence type="ECO:0000256" key="7">
    <source>
        <dbReference type="ARBA" id="ARBA00023242"/>
    </source>
</evidence>
<evidence type="ECO:0000256" key="10">
    <source>
        <dbReference type="ARBA" id="ARBA00032585"/>
    </source>
</evidence>
<comment type="similarity">
    <text evidence="11">Belongs to the Integrator subunit 13 family.</text>
</comment>
<comment type="subunit">
    <text evidence="12">Belongs to the multiprotein complex Integrator, at least composed of IntS1, IntS2, IntS3, IntS4, omd/IntS5, IntS6, defl/IntS7, IntS8, IntS9, IntS10, IntS11, IntS12, asun/IntS13, IntS14 and IntS15. The core complex associates with protein phosphatase 2A subunits mts/PP2A and Pp2A-29B, to form the Integrator-PP2A (INTAC) complex.</text>
</comment>
<organism evidence="14 15">
    <name type="scientific">Mesorhabditis spiculigera</name>
    <dbReference type="NCBI Taxonomy" id="96644"/>
    <lineage>
        <taxon>Eukaryota</taxon>
        <taxon>Metazoa</taxon>
        <taxon>Ecdysozoa</taxon>
        <taxon>Nematoda</taxon>
        <taxon>Chromadorea</taxon>
        <taxon>Rhabditida</taxon>
        <taxon>Rhabditina</taxon>
        <taxon>Rhabditomorpha</taxon>
        <taxon>Rhabditoidea</taxon>
        <taxon>Rhabditidae</taxon>
        <taxon>Mesorhabditinae</taxon>
        <taxon>Mesorhabditis</taxon>
    </lineage>
</organism>
<evidence type="ECO:0000256" key="5">
    <source>
        <dbReference type="ARBA" id="ARBA00022618"/>
    </source>
</evidence>
<keyword evidence="8" id="KW-0131">Cell cycle</keyword>
<feature type="compositionally biased region" description="Polar residues" evidence="13">
    <location>
        <begin position="491"/>
        <end position="504"/>
    </location>
</feature>
<comment type="caution">
    <text evidence="14">The sequence shown here is derived from an EMBL/GenBank/DDBJ whole genome shotgun (WGS) entry which is preliminary data.</text>
</comment>
<dbReference type="InterPro" id="IPR019355">
    <property type="entry name" value="Cell_cycle_regulator_Mat89Bb"/>
</dbReference>
<keyword evidence="15" id="KW-1185">Reference proteome</keyword>
<sequence>MKQEELKLETRVLDEKKLQNEGTMVVLTSFNSEEERKSLESEIVDMVKGRNMIVNNLGNVDSFAKIDRLNCFIINIQPVDTAGLLPNLPLQKSADSEIVHFHHHACVALGPDVLAAVHGATLDIYGLVSMTLSGIPMKEEHTQTASSVTYDVELFHPKEALETLNKHKLLEPGSHLVVTKGAYQTVKLAWATPMPKVKWNMFPRISTAVRLSPATFNSRQSVCLTSFLMAGKNVLLEISRQGEAEKLPVNVNQKLISHALMAHCGRLYLHSVHIGLDPVLDDKELIESAAIDPSDGLRVDDFKTLMKECSLSLENPPSLDSAPLPLSETLIQPRTQLRRLTRFWPVHKDKTLLYNISAQHAKFLEIMSKPELNTEDGAQARASILEIVANKDKAGLLLAASKAQNIKSIAKNPGSKAEQYSVFCQELALHLGNYVNNSERHLELFTLFVQLTGVERTLAVPTDDINLNGKRSCLTSIAEAVKVFGGGGSGHSTRPSSPSNSPQPKRTRKDAGKYSWKPGETINLYSWLCEQEQAKRWTNWQDFEGRKEAGDQPARLYPGLDLTSAPKRGEQQ</sequence>
<protein>
    <recommendedName>
        <fullName evidence="3">Protein asunder</fullName>
    </recommendedName>
    <alternativeName>
        <fullName evidence="10">Cell cycle regulator Mat89Bb</fullName>
    </alternativeName>
    <alternativeName>
        <fullName evidence="9">Set apart in position or space protein</fullName>
    </alternativeName>
</protein>
<dbReference type="AlphaFoldDB" id="A0AA36D5T2"/>
<evidence type="ECO:0000256" key="11">
    <source>
        <dbReference type="ARBA" id="ARBA00061603"/>
    </source>
</evidence>
<keyword evidence="7" id="KW-0539">Nucleus</keyword>
<comment type="subcellular location">
    <subcellularLocation>
        <location evidence="2">Cytoplasm</location>
        <location evidence="2">Perinuclear region</location>
    </subcellularLocation>
    <subcellularLocation>
        <location evidence="1">Nucleus</location>
    </subcellularLocation>
</comment>
<evidence type="ECO:0000256" key="4">
    <source>
        <dbReference type="ARBA" id="ARBA00022490"/>
    </source>
</evidence>
<keyword evidence="4" id="KW-0963">Cytoplasm</keyword>
<dbReference type="EMBL" id="CATQJA010002659">
    <property type="protein sequence ID" value="CAJ0580214.1"/>
    <property type="molecule type" value="Genomic_DNA"/>
</dbReference>
<dbReference type="GO" id="GO:0048471">
    <property type="term" value="C:perinuclear region of cytoplasm"/>
    <property type="evidence" value="ECO:0007669"/>
    <property type="project" value="UniProtKB-SubCell"/>
</dbReference>
<gene>
    <name evidence="14" type="ORF">MSPICULIGERA_LOCUS18413</name>
</gene>
<evidence type="ECO:0000256" key="9">
    <source>
        <dbReference type="ARBA" id="ARBA00030658"/>
    </source>
</evidence>
<keyword evidence="6" id="KW-0498">Mitosis</keyword>
<name>A0AA36D5T2_9BILA</name>
<feature type="region of interest" description="Disordered" evidence="13">
    <location>
        <begin position="485"/>
        <end position="514"/>
    </location>
</feature>
<evidence type="ECO:0000313" key="14">
    <source>
        <dbReference type="EMBL" id="CAJ0580214.1"/>
    </source>
</evidence>
<evidence type="ECO:0000256" key="12">
    <source>
        <dbReference type="ARBA" id="ARBA00065185"/>
    </source>
</evidence>
<feature type="region of interest" description="Disordered" evidence="13">
    <location>
        <begin position="544"/>
        <end position="572"/>
    </location>
</feature>
<evidence type="ECO:0000256" key="2">
    <source>
        <dbReference type="ARBA" id="ARBA00004556"/>
    </source>
</evidence>
<dbReference type="Proteomes" id="UP001177023">
    <property type="component" value="Unassembled WGS sequence"/>
</dbReference>
<evidence type="ECO:0000256" key="8">
    <source>
        <dbReference type="ARBA" id="ARBA00023306"/>
    </source>
</evidence>
<accession>A0AA36D5T2</accession>